<organism evidence="2 3">
    <name type="scientific">Pedobacter westerhofensis</name>
    <dbReference type="NCBI Taxonomy" id="425512"/>
    <lineage>
        <taxon>Bacteria</taxon>
        <taxon>Pseudomonadati</taxon>
        <taxon>Bacteroidota</taxon>
        <taxon>Sphingobacteriia</taxon>
        <taxon>Sphingobacteriales</taxon>
        <taxon>Sphingobacteriaceae</taxon>
        <taxon>Pedobacter</taxon>
    </lineage>
</organism>
<dbReference type="CDD" id="cd00761">
    <property type="entry name" value="Glyco_tranf_GTA_type"/>
    <property type="match status" value="1"/>
</dbReference>
<accession>A0A521C5S4</accession>
<reference evidence="2 3" key="1">
    <citation type="submission" date="2017-05" db="EMBL/GenBank/DDBJ databases">
        <authorList>
            <person name="Varghese N."/>
            <person name="Submissions S."/>
        </authorList>
    </citation>
    <scope>NUCLEOTIDE SEQUENCE [LARGE SCALE GENOMIC DNA]</scope>
    <source>
        <strain evidence="2 3">DSM 19036</strain>
    </source>
</reference>
<dbReference type="Gene3D" id="3.90.550.10">
    <property type="entry name" value="Spore Coat Polysaccharide Biosynthesis Protein SpsA, Chain A"/>
    <property type="match status" value="1"/>
</dbReference>
<dbReference type="PANTHER" id="PTHR43685">
    <property type="entry name" value="GLYCOSYLTRANSFERASE"/>
    <property type="match status" value="1"/>
</dbReference>
<dbReference type="InterPro" id="IPR050834">
    <property type="entry name" value="Glycosyltransf_2"/>
</dbReference>
<keyword evidence="3" id="KW-1185">Reference proteome</keyword>
<name>A0A521C5S4_9SPHI</name>
<sequence length="330" mass="37315">MKISVSIPTYNQGQYVEKAILSVYNQTLTPDEIIVSNDCSTDNTMVILEQLKSKVPVLKVINQPVNLGINKNVEACLKAASGEFILRLDSDDFLERDYIKIILALLEEYPEAGYGHANVREIDQYDHQLKNRILFRNLTFQKADDALKAAVKGYRVAANIVMFRKKALEQVNFMLGRPNFGEDFHLAAHLAAEGWGNVFSSKILSNYRVWVDAGMVRQKRKMSELQGLTSVFEDVITPAFVRRGWSTKSIEKSREDIASAQSDCLGWSLYSEAEINELAGAVLQLSSSAKTKRYIWINRNGYGKYLKSLRSIKNGLKTFIKDKVLSRKVS</sequence>
<dbReference type="PANTHER" id="PTHR43685:SF2">
    <property type="entry name" value="GLYCOSYLTRANSFERASE 2-LIKE DOMAIN-CONTAINING PROTEIN"/>
    <property type="match status" value="1"/>
</dbReference>
<dbReference type="EMBL" id="FXTN01000003">
    <property type="protein sequence ID" value="SMO54779.1"/>
    <property type="molecule type" value="Genomic_DNA"/>
</dbReference>
<dbReference type="RefSeq" id="WP_142527443.1">
    <property type="nucleotide sequence ID" value="NZ_CBCSJO010000004.1"/>
</dbReference>
<feature type="domain" description="Glycosyltransferase 2-like" evidence="1">
    <location>
        <begin position="4"/>
        <end position="166"/>
    </location>
</feature>
<gene>
    <name evidence="2" type="ORF">SAMN06265348_103246</name>
</gene>
<protein>
    <recommendedName>
        <fullName evidence="1">Glycosyltransferase 2-like domain-containing protein</fullName>
    </recommendedName>
</protein>
<dbReference type="OrthoDB" id="6638511at2"/>
<evidence type="ECO:0000313" key="2">
    <source>
        <dbReference type="EMBL" id="SMO54779.1"/>
    </source>
</evidence>
<dbReference type="AlphaFoldDB" id="A0A521C5S4"/>
<dbReference type="Proteomes" id="UP000320300">
    <property type="component" value="Unassembled WGS sequence"/>
</dbReference>
<dbReference type="InterPro" id="IPR001173">
    <property type="entry name" value="Glyco_trans_2-like"/>
</dbReference>
<dbReference type="Pfam" id="PF00535">
    <property type="entry name" value="Glycos_transf_2"/>
    <property type="match status" value="1"/>
</dbReference>
<proteinExistence type="predicted"/>
<evidence type="ECO:0000313" key="3">
    <source>
        <dbReference type="Proteomes" id="UP000320300"/>
    </source>
</evidence>
<dbReference type="SUPFAM" id="SSF53448">
    <property type="entry name" value="Nucleotide-diphospho-sugar transferases"/>
    <property type="match status" value="1"/>
</dbReference>
<dbReference type="InterPro" id="IPR029044">
    <property type="entry name" value="Nucleotide-diphossugar_trans"/>
</dbReference>
<evidence type="ECO:0000259" key="1">
    <source>
        <dbReference type="Pfam" id="PF00535"/>
    </source>
</evidence>